<dbReference type="InterPro" id="IPR011706">
    <property type="entry name" value="Cu-oxidase_C"/>
</dbReference>
<dbReference type="KEGG" id="ggr:HKW67_10000"/>
<accession>A0A6M4IPF2</accession>
<dbReference type="InterPro" id="IPR011707">
    <property type="entry name" value="Cu-oxidase-like_N"/>
</dbReference>
<evidence type="ECO:0000259" key="5">
    <source>
        <dbReference type="Pfam" id="PF07732"/>
    </source>
</evidence>
<dbReference type="InterPro" id="IPR045087">
    <property type="entry name" value="Cu-oxidase_fam"/>
</dbReference>
<evidence type="ECO:0000313" key="7">
    <source>
        <dbReference type="Proteomes" id="UP000500938"/>
    </source>
</evidence>
<reference evidence="6 7" key="1">
    <citation type="submission" date="2020-05" db="EMBL/GenBank/DDBJ databases">
        <title>Complete genome sequence of Gemmatimonas greenlandica TET16.</title>
        <authorList>
            <person name="Zeng Y."/>
        </authorList>
    </citation>
    <scope>NUCLEOTIDE SEQUENCE [LARGE SCALE GENOMIC DNA]</scope>
    <source>
        <strain evidence="6 7">TET16</strain>
    </source>
</reference>
<evidence type="ECO:0000259" key="4">
    <source>
        <dbReference type="Pfam" id="PF07731"/>
    </source>
</evidence>
<dbReference type="PANTHER" id="PTHR11709:SF394">
    <property type="entry name" value="FI03373P-RELATED"/>
    <property type="match status" value="1"/>
</dbReference>
<name>A0A6M4IPF2_9BACT</name>
<feature type="domain" description="Plastocyanin-like" evidence="4">
    <location>
        <begin position="206"/>
        <end position="307"/>
    </location>
</feature>
<feature type="domain" description="Plastocyanin-like" evidence="5">
    <location>
        <begin position="406"/>
        <end position="503"/>
    </location>
</feature>
<evidence type="ECO:0000256" key="1">
    <source>
        <dbReference type="ARBA" id="ARBA00022723"/>
    </source>
</evidence>
<dbReference type="InterPro" id="IPR008972">
    <property type="entry name" value="Cupredoxin"/>
</dbReference>
<dbReference type="Pfam" id="PF07731">
    <property type="entry name" value="Cu-oxidase_2"/>
    <property type="match status" value="1"/>
</dbReference>
<dbReference type="SUPFAM" id="SSF49503">
    <property type="entry name" value="Cupredoxins"/>
    <property type="match status" value="4"/>
</dbReference>
<keyword evidence="7" id="KW-1185">Reference proteome</keyword>
<keyword evidence="1" id="KW-0479">Metal-binding</keyword>
<dbReference type="PANTHER" id="PTHR11709">
    <property type="entry name" value="MULTI-COPPER OXIDASE"/>
    <property type="match status" value="1"/>
</dbReference>
<dbReference type="RefSeq" id="WP_171225248.1">
    <property type="nucleotide sequence ID" value="NZ_CP053085.1"/>
</dbReference>
<proteinExistence type="predicted"/>
<keyword evidence="2" id="KW-0560">Oxidoreductase</keyword>
<keyword evidence="3" id="KW-0186">Copper</keyword>
<sequence length="643" mass="68829">MTFVISAVVGVVLNAQLLAALPRVPLPKPSAGAVRAAIHQNRASAGRMTGTTLRLDLEIVESAWAPEGAEAPALPILAFAERGKQPLVPGPLVRVPRGTTVILTLRNRTDSALVIGDLRAGVGGDDTLQLAPGATREVRYALNLAGTYAYWGAFAGTTAADRYWKDSQLSGAIVVDEPGAAMPDHILVISEWFLDYDNGRPFEVVSVINGQGWPHSETMTLRQGDSTRFRVVNATTLHHPLHLHGFFYQIEANGTGRIDTPVPRAAQHLSNTDLIKPLGTVTFSFLPSTPGNWLFHCHFAFHADENASVVGSPIDSAGAVVAAAASHDGHAAGGAMGSAAGHSMRGLVVGIKVTPAPGYVEPSPANARELRLFVQQRARRLVTGATAFGFALQSGPTAPAKDSVTLPGPVLELRKGEPVRIVVRNNLAEPTSIHWHGLEIESFPDGVPNWSGLGQRVYTQIAPNDTFVAAFTPPRSGTYPYHSHFNDRHQISRGMYGAVIVSDGPRDLVHDHLVVAGGGGPDLEKHVESPFALVNGRTSPAPLRLTVGEKHRLRIVSIHPDWRIAFTLKTDSTVAQWRAIAKDGADLPLAVATLRPAHVEMGPGQTADFEFTPTQPGVWRLEVKSVEPGWYIPLTVIVASKRP</sequence>
<dbReference type="Gene3D" id="2.60.40.420">
    <property type="entry name" value="Cupredoxins - blue copper proteins"/>
    <property type="match status" value="3"/>
</dbReference>
<dbReference type="GO" id="GO:0016491">
    <property type="term" value="F:oxidoreductase activity"/>
    <property type="evidence" value="ECO:0007669"/>
    <property type="project" value="UniProtKB-KW"/>
</dbReference>
<evidence type="ECO:0000256" key="2">
    <source>
        <dbReference type="ARBA" id="ARBA00023002"/>
    </source>
</evidence>
<dbReference type="EMBL" id="CP053085">
    <property type="protein sequence ID" value="QJR35818.1"/>
    <property type="molecule type" value="Genomic_DNA"/>
</dbReference>
<dbReference type="AlphaFoldDB" id="A0A6M4IPF2"/>
<protein>
    <submittedName>
        <fullName evidence="6">Multicopper oxidase domain-containing protein</fullName>
    </submittedName>
</protein>
<evidence type="ECO:0000313" key="6">
    <source>
        <dbReference type="EMBL" id="QJR35818.1"/>
    </source>
</evidence>
<dbReference type="Proteomes" id="UP000500938">
    <property type="component" value="Chromosome"/>
</dbReference>
<dbReference type="Pfam" id="PF07732">
    <property type="entry name" value="Cu-oxidase_3"/>
    <property type="match status" value="1"/>
</dbReference>
<organism evidence="6 7">
    <name type="scientific">Gemmatimonas groenlandica</name>
    <dbReference type="NCBI Taxonomy" id="2732249"/>
    <lineage>
        <taxon>Bacteria</taxon>
        <taxon>Pseudomonadati</taxon>
        <taxon>Gemmatimonadota</taxon>
        <taxon>Gemmatimonadia</taxon>
        <taxon>Gemmatimonadales</taxon>
        <taxon>Gemmatimonadaceae</taxon>
        <taxon>Gemmatimonas</taxon>
    </lineage>
</organism>
<gene>
    <name evidence="6" type="ORF">HKW67_10000</name>
</gene>
<dbReference type="GO" id="GO:0005507">
    <property type="term" value="F:copper ion binding"/>
    <property type="evidence" value="ECO:0007669"/>
    <property type="project" value="InterPro"/>
</dbReference>
<evidence type="ECO:0000256" key="3">
    <source>
        <dbReference type="ARBA" id="ARBA00023008"/>
    </source>
</evidence>